<organism evidence="1 2">
    <name type="scientific">Campylobacter jejuni</name>
    <dbReference type="NCBI Taxonomy" id="197"/>
    <lineage>
        <taxon>Bacteria</taxon>
        <taxon>Pseudomonadati</taxon>
        <taxon>Campylobacterota</taxon>
        <taxon>Epsilonproteobacteria</taxon>
        <taxon>Campylobacterales</taxon>
        <taxon>Campylobacteraceae</taxon>
        <taxon>Campylobacter</taxon>
    </lineage>
</organism>
<sequence length="50" mass="6112">MKKHSKYKIYLNFKLFKLKISSFLNRFIFYIFAAKTKSTLIKSLFLIKFL</sequence>
<dbReference type="AlphaFoldDB" id="A0AAX0HP67"/>
<comment type="caution">
    <text evidence="1">The sequence shown here is derived from an EMBL/GenBank/DDBJ whole genome shotgun (WGS) entry which is preliminary data.</text>
</comment>
<gene>
    <name evidence="1" type="ORF">A0K99_06460</name>
</gene>
<evidence type="ECO:0000313" key="1">
    <source>
        <dbReference type="EMBL" id="OEY01720.1"/>
    </source>
</evidence>
<dbReference type="EMBL" id="MKBD01000023">
    <property type="protein sequence ID" value="OEY01720.1"/>
    <property type="molecule type" value="Genomic_DNA"/>
</dbReference>
<evidence type="ECO:0000313" key="2">
    <source>
        <dbReference type="Proteomes" id="UP000865592"/>
    </source>
</evidence>
<reference evidence="1 2" key="1">
    <citation type="submission" date="2016-09" db="EMBL/GenBank/DDBJ databases">
        <title>Campylobacter genomics.</title>
        <authorList>
            <person name="Weis A.M."/>
            <person name="Weimer B.C."/>
            <person name="Gilpin B."/>
            <person name="Huang B.C."/>
            <person name="Kong N."/>
        </authorList>
    </citation>
    <scope>NUCLEOTIDE SEQUENCE [LARGE SCALE GENOMIC DNA]</scope>
    <source>
        <strain evidence="1 2">BCW_4735</strain>
    </source>
</reference>
<name>A0AAX0HP67_CAMJU</name>
<accession>A0AAX0HP67</accession>
<dbReference type="Proteomes" id="UP000865592">
    <property type="component" value="Unassembled WGS sequence"/>
</dbReference>
<protein>
    <submittedName>
        <fullName evidence="1">Uncharacterized protein</fullName>
    </submittedName>
</protein>
<proteinExistence type="predicted"/>